<evidence type="ECO:0000313" key="2">
    <source>
        <dbReference type="EMBL" id="PWN59752.1"/>
    </source>
</evidence>
<name>A0A316WE95_9FLAO</name>
<feature type="chain" id="PRO_5016412243" description="DUF4412 domain-containing protein" evidence="1">
    <location>
        <begin position="21"/>
        <end position="314"/>
    </location>
</feature>
<accession>A0A316WE95</accession>
<protein>
    <recommendedName>
        <fullName evidence="4">DUF4412 domain-containing protein</fullName>
    </recommendedName>
</protein>
<evidence type="ECO:0000256" key="1">
    <source>
        <dbReference type="SAM" id="SignalP"/>
    </source>
</evidence>
<dbReference type="RefSeq" id="WP_103233061.1">
    <property type="nucleotide sequence ID" value="NZ_PPEG02000007.1"/>
</dbReference>
<dbReference type="AlphaFoldDB" id="A0A316WE95"/>
<dbReference type="Proteomes" id="UP000236413">
    <property type="component" value="Unassembled WGS sequence"/>
</dbReference>
<feature type="signal peptide" evidence="1">
    <location>
        <begin position="1"/>
        <end position="20"/>
    </location>
</feature>
<reference evidence="2 3" key="1">
    <citation type="submission" date="2018-04" db="EMBL/GenBank/DDBJ databases">
        <title>Chryseobacterium oncorhynchi 701B-08T from rainbow trout, and Chryseobacterium viscerum 687B-08T from diseased fish.</title>
        <authorList>
            <person name="Jeong J.-J."/>
            <person name="Lee Y.J."/>
            <person name="Pathiraja D."/>
            <person name="Park B."/>
            <person name="Choi I.-G."/>
            <person name="Kim K.D."/>
        </authorList>
    </citation>
    <scope>NUCLEOTIDE SEQUENCE [LARGE SCALE GENOMIC DNA]</scope>
    <source>
        <strain evidence="2 3">687B-08</strain>
    </source>
</reference>
<evidence type="ECO:0000313" key="3">
    <source>
        <dbReference type="Proteomes" id="UP000236413"/>
    </source>
</evidence>
<dbReference type="EMBL" id="PPEG02000007">
    <property type="protein sequence ID" value="PWN59752.1"/>
    <property type="molecule type" value="Genomic_DNA"/>
</dbReference>
<organism evidence="2 3">
    <name type="scientific">Chryseobacterium viscerum</name>
    <dbReference type="NCBI Taxonomy" id="1037377"/>
    <lineage>
        <taxon>Bacteria</taxon>
        <taxon>Pseudomonadati</taxon>
        <taxon>Bacteroidota</taxon>
        <taxon>Flavobacteriia</taxon>
        <taxon>Flavobacteriales</taxon>
        <taxon>Weeksellaceae</taxon>
        <taxon>Chryseobacterium group</taxon>
        <taxon>Chryseobacterium</taxon>
    </lineage>
</organism>
<evidence type="ECO:0008006" key="4">
    <source>
        <dbReference type="Google" id="ProtNLM"/>
    </source>
</evidence>
<sequence>MRKLAYILFILAVFHTNACAQAPKSYIITHIVNKTIDKGEYVDDKRIDKKDKISTNNLIYIFSPKKDSIAFYRFTDSQVSEKKVPDVYTLRKNENALLLTSKNESYTNKLKIAFNEKDKTILVGDKDVFYLNGPYFSYLQKNVNEYLNIPDLIDFLEDFLPGYNLGDLKYISSYEKYKHKDFKILKGYMESYRTQASDYLDKWNLKFLYDDKGIPKYVVKESMEGDQELEKKMIPSNKGFLKYTQHTNIESRLITDSEIFIDPNKNVYDEKVTSVQVGLGKETRYETKQVSYKSFPTNVFTLNSTSISKIISSK</sequence>
<keyword evidence="1" id="KW-0732">Signal</keyword>
<gene>
    <name evidence="2" type="ORF">C1634_017150</name>
</gene>
<comment type="caution">
    <text evidence="2">The sequence shown here is derived from an EMBL/GenBank/DDBJ whole genome shotgun (WGS) entry which is preliminary data.</text>
</comment>
<proteinExistence type="predicted"/>